<dbReference type="AlphaFoldDB" id="X6NKM8"/>
<keyword evidence="1" id="KW-0472">Membrane</keyword>
<reference evidence="2 3" key="1">
    <citation type="journal article" date="2013" name="Curr. Biol.">
        <title>The Genome of the Foraminiferan Reticulomyxa filosa.</title>
        <authorList>
            <person name="Glockner G."/>
            <person name="Hulsmann N."/>
            <person name="Schleicher M."/>
            <person name="Noegel A.A."/>
            <person name="Eichinger L."/>
            <person name="Gallinger C."/>
            <person name="Pawlowski J."/>
            <person name="Sierra R."/>
            <person name="Euteneuer U."/>
            <person name="Pillet L."/>
            <person name="Moustafa A."/>
            <person name="Platzer M."/>
            <person name="Groth M."/>
            <person name="Szafranski K."/>
            <person name="Schliwa M."/>
        </authorList>
    </citation>
    <scope>NUCLEOTIDE SEQUENCE [LARGE SCALE GENOMIC DNA]</scope>
</reference>
<gene>
    <name evidence="2" type="ORF">RFI_10590</name>
</gene>
<name>X6NKM8_RETFI</name>
<accession>X6NKM8</accession>
<evidence type="ECO:0000256" key="1">
    <source>
        <dbReference type="SAM" id="Phobius"/>
    </source>
</evidence>
<evidence type="ECO:0000313" key="3">
    <source>
        <dbReference type="Proteomes" id="UP000023152"/>
    </source>
</evidence>
<sequence>MITWFALSYGVLCLFSILIISFVIVQFTRDVRQAFCENKQMSKKLIISTYGCLFLYLMLQFSALAIIALPLRFCAMIGAVYGNCLVFSKILLYRQFIYRLELVFQGTVHAYSARYLYTLKIILLLFIGYSFVVGYLYSEQKSTMLSSCTPLIAAFVMVDFVIFDILITFTLTVSFLWFVYFSSLKTVFFFAASILAEKIQKLFFVFLMPLFGLIRADTNDASLSSGKEEPLVYLAVKQVTLVTICMVTTTASFGTVAAGLQTFHLARIDDVIQFLYFCIFFFLGIILGIDVYIFVCLFAPFSLPYIIGFCRVDFQLSQYTVFRIKPRPMVYAFLLRMSQVLRRVQKSALTLIALDFFYFVVFIEYQKYFMSSLIKGSGYCWFFLFLFFNTQNTTQEPNPRPQTLETPMGVLFFFLNSNKNIKRKKN</sequence>
<feature type="transmembrane region" description="Helical" evidence="1">
    <location>
        <begin position="231"/>
        <end position="253"/>
    </location>
</feature>
<dbReference type="Proteomes" id="UP000023152">
    <property type="component" value="Unassembled WGS sequence"/>
</dbReference>
<keyword evidence="1" id="KW-1133">Transmembrane helix</keyword>
<dbReference type="EMBL" id="ASPP01007794">
    <property type="protein sequence ID" value="ETO26546.1"/>
    <property type="molecule type" value="Genomic_DNA"/>
</dbReference>
<proteinExistence type="predicted"/>
<keyword evidence="3" id="KW-1185">Reference proteome</keyword>
<organism evidence="2 3">
    <name type="scientific">Reticulomyxa filosa</name>
    <dbReference type="NCBI Taxonomy" id="46433"/>
    <lineage>
        <taxon>Eukaryota</taxon>
        <taxon>Sar</taxon>
        <taxon>Rhizaria</taxon>
        <taxon>Retaria</taxon>
        <taxon>Foraminifera</taxon>
        <taxon>Monothalamids</taxon>
        <taxon>Reticulomyxidae</taxon>
        <taxon>Reticulomyxa</taxon>
    </lineage>
</organism>
<feature type="transmembrane region" description="Helical" evidence="1">
    <location>
        <begin position="45"/>
        <end position="69"/>
    </location>
</feature>
<feature type="transmembrane region" description="Helical" evidence="1">
    <location>
        <begin position="369"/>
        <end position="388"/>
    </location>
</feature>
<feature type="transmembrane region" description="Helical" evidence="1">
    <location>
        <begin position="150"/>
        <end position="180"/>
    </location>
</feature>
<evidence type="ECO:0000313" key="2">
    <source>
        <dbReference type="EMBL" id="ETO26546.1"/>
    </source>
</evidence>
<feature type="transmembrane region" description="Helical" evidence="1">
    <location>
        <begin position="115"/>
        <end position="138"/>
    </location>
</feature>
<feature type="transmembrane region" description="Helical" evidence="1">
    <location>
        <begin position="75"/>
        <end position="94"/>
    </location>
</feature>
<keyword evidence="1" id="KW-0812">Transmembrane</keyword>
<feature type="transmembrane region" description="Helical" evidence="1">
    <location>
        <begin position="274"/>
        <end position="295"/>
    </location>
</feature>
<protein>
    <submittedName>
        <fullName evidence="2">Uncharacterized protein</fullName>
    </submittedName>
</protein>
<comment type="caution">
    <text evidence="2">The sequence shown here is derived from an EMBL/GenBank/DDBJ whole genome shotgun (WGS) entry which is preliminary data.</text>
</comment>
<feature type="transmembrane region" description="Helical" evidence="1">
    <location>
        <begin position="6"/>
        <end position="25"/>
    </location>
</feature>
<dbReference type="OMA" id="SHKNMAN"/>